<accession>A0A1C7YXE8</accession>
<dbReference type="InterPro" id="IPR003439">
    <property type="entry name" value="ABC_transporter-like_ATP-bd"/>
</dbReference>
<dbReference type="GO" id="GO:0005524">
    <property type="term" value="F:ATP binding"/>
    <property type="evidence" value="ECO:0007669"/>
    <property type="project" value="UniProtKB-KW"/>
</dbReference>
<dbReference type="Proteomes" id="UP000093104">
    <property type="component" value="Unassembled WGS sequence"/>
</dbReference>
<dbReference type="InterPro" id="IPR013563">
    <property type="entry name" value="Oligopep_ABC_C"/>
</dbReference>
<evidence type="ECO:0000256" key="8">
    <source>
        <dbReference type="ARBA" id="ARBA00022967"/>
    </source>
</evidence>
<dbReference type="InterPro" id="IPR017871">
    <property type="entry name" value="ABC_transporter-like_CS"/>
</dbReference>
<dbReference type="SMART" id="SM00382">
    <property type="entry name" value="AAA"/>
    <property type="match status" value="2"/>
</dbReference>
<dbReference type="Pfam" id="PF08352">
    <property type="entry name" value="oligo_HPY"/>
    <property type="match status" value="1"/>
</dbReference>
<comment type="caution">
    <text evidence="11">The sequence shown here is derived from an EMBL/GenBank/DDBJ whole genome shotgun (WGS) entry which is preliminary data.</text>
</comment>
<evidence type="ECO:0000256" key="5">
    <source>
        <dbReference type="ARBA" id="ARBA00022519"/>
    </source>
</evidence>
<comment type="subcellular location">
    <subcellularLocation>
        <location evidence="1">Cell inner membrane</location>
        <topology evidence="1">Peripheral membrane protein</topology>
    </subcellularLocation>
</comment>
<dbReference type="PROSITE" id="PS00211">
    <property type="entry name" value="ABC_TRANSPORTER_1"/>
    <property type="match status" value="1"/>
</dbReference>
<dbReference type="OrthoDB" id="9784450at2"/>
<evidence type="ECO:0000256" key="3">
    <source>
        <dbReference type="ARBA" id="ARBA00022448"/>
    </source>
</evidence>
<sequence length="527" mass="57642">MSTELLRICNLTLDARNGNDWQPIVQEIDLTLARGEVLGLIGESGAGKSSLGLAAAGFTRAGCRVRTGEVWFDGVDLIKAGDKHCQQLRGRRIAYVAQSAAAAFNPARRLLDQTIESALLHGIPRDEAEATARQLYRQLSLPDPDHFGGRYPHQASGGQLQRAMTAMAMICKPDLIIFDEPTTALDVTTQVDVLTAIRNAIAQSGSAALYITHDLAVVAQMAQRIMVLKRGKLVEQAPTRQMLEAPTQAYTRSLWAVRQLTKAVEPEASSQILRIERLSAHYGHVKVLDDINIDVPQGRTTAIIGESGSGKSTLARCITGLLAVSGGTVQFAGHPLTARYAERPLEQLRQIQLVYQSADTALNPKQTVRELLGRPLAFYHALGGAALQQRLRELMEMIELSPDHLSRLPGELSGGQKQRVAIARALAAEPRLIICDEVTSALDKLIQQGIINLLLRLQKELGVSYLFITHDIATVRAIADRIVVMHQGQVVEQGTREQVLNPPHPAYTEHLLACEPQMTEGWLDARI</sequence>
<dbReference type="NCBIfam" id="NF007739">
    <property type="entry name" value="PRK10419.1"/>
    <property type="match status" value="2"/>
</dbReference>
<dbReference type="InterPro" id="IPR003593">
    <property type="entry name" value="AAA+_ATPase"/>
</dbReference>
<dbReference type="EMBL" id="LGSI01000074">
    <property type="protein sequence ID" value="OCR21620.1"/>
    <property type="molecule type" value="Genomic_DNA"/>
</dbReference>
<evidence type="ECO:0000256" key="6">
    <source>
        <dbReference type="ARBA" id="ARBA00022741"/>
    </source>
</evidence>
<dbReference type="PANTHER" id="PTHR43297">
    <property type="entry name" value="OLIGOPEPTIDE TRANSPORT ATP-BINDING PROTEIN APPD"/>
    <property type="match status" value="1"/>
</dbReference>
<dbReference type="RefSeq" id="WP_065836546.1">
    <property type="nucleotide sequence ID" value="NZ_LGSI01000074.1"/>
</dbReference>
<gene>
    <name evidence="11" type="ORF">AFK24_29130</name>
</gene>
<keyword evidence="3" id="KW-0813">Transport</keyword>
<evidence type="ECO:0000256" key="7">
    <source>
        <dbReference type="ARBA" id="ARBA00022840"/>
    </source>
</evidence>
<proteinExistence type="inferred from homology"/>
<evidence type="ECO:0000259" key="10">
    <source>
        <dbReference type="PROSITE" id="PS50893"/>
    </source>
</evidence>
<dbReference type="Pfam" id="PF00005">
    <property type="entry name" value="ABC_tran"/>
    <property type="match status" value="2"/>
</dbReference>
<keyword evidence="7" id="KW-0067">ATP-binding</keyword>
<comment type="similarity">
    <text evidence="2">Belongs to the ABC transporter superfamily.</text>
</comment>
<dbReference type="Gene3D" id="3.40.50.300">
    <property type="entry name" value="P-loop containing nucleotide triphosphate hydrolases"/>
    <property type="match status" value="2"/>
</dbReference>
<dbReference type="GO" id="GO:0016887">
    <property type="term" value="F:ATP hydrolysis activity"/>
    <property type="evidence" value="ECO:0007669"/>
    <property type="project" value="InterPro"/>
</dbReference>
<evidence type="ECO:0000256" key="4">
    <source>
        <dbReference type="ARBA" id="ARBA00022475"/>
    </source>
</evidence>
<name>A0A1C7YXE8_PSESX</name>
<dbReference type="GO" id="GO:0005886">
    <property type="term" value="C:plasma membrane"/>
    <property type="evidence" value="ECO:0007669"/>
    <property type="project" value="UniProtKB-SubCell"/>
</dbReference>
<dbReference type="PANTHER" id="PTHR43297:SF14">
    <property type="entry name" value="ATPASE AAA-TYPE CORE DOMAIN-CONTAINING PROTEIN"/>
    <property type="match status" value="1"/>
</dbReference>
<feature type="domain" description="ABC transporter" evidence="10">
    <location>
        <begin position="6"/>
        <end position="255"/>
    </location>
</feature>
<keyword evidence="8" id="KW-1278">Translocase</keyword>
<dbReference type="PROSITE" id="PS50893">
    <property type="entry name" value="ABC_TRANSPORTER_2"/>
    <property type="match status" value="2"/>
</dbReference>
<dbReference type="InterPro" id="IPR050388">
    <property type="entry name" value="ABC_Ni/Peptide_Import"/>
</dbReference>
<dbReference type="AlphaFoldDB" id="A0A1C7YXE8"/>
<evidence type="ECO:0000313" key="12">
    <source>
        <dbReference type="Proteomes" id="UP000093104"/>
    </source>
</evidence>
<keyword evidence="9" id="KW-0472">Membrane</keyword>
<dbReference type="SUPFAM" id="SSF52540">
    <property type="entry name" value="P-loop containing nucleoside triphosphate hydrolases"/>
    <property type="match status" value="2"/>
</dbReference>
<evidence type="ECO:0000313" key="11">
    <source>
        <dbReference type="EMBL" id="OCR21620.1"/>
    </source>
</evidence>
<organism evidence="11 12">
    <name type="scientific">Pseudomonas syringae</name>
    <dbReference type="NCBI Taxonomy" id="317"/>
    <lineage>
        <taxon>Bacteria</taxon>
        <taxon>Pseudomonadati</taxon>
        <taxon>Pseudomonadota</taxon>
        <taxon>Gammaproteobacteria</taxon>
        <taxon>Pseudomonadales</taxon>
        <taxon>Pseudomonadaceae</taxon>
        <taxon>Pseudomonas</taxon>
    </lineage>
</organism>
<dbReference type="CDD" id="cd03257">
    <property type="entry name" value="ABC_NikE_OppD_transporters"/>
    <property type="match status" value="2"/>
</dbReference>
<keyword evidence="6" id="KW-0547">Nucleotide-binding</keyword>
<evidence type="ECO:0000256" key="9">
    <source>
        <dbReference type="ARBA" id="ARBA00023136"/>
    </source>
</evidence>
<protein>
    <submittedName>
        <fullName evidence="11">ABC transporter</fullName>
    </submittedName>
</protein>
<reference evidence="11 12" key="1">
    <citation type="submission" date="2015-07" db="EMBL/GenBank/DDBJ databases">
        <title>Draft genome sequence of a diazotrophic, plant growth-promoting rhizobacterium of the Pseudomonas syringae complex.</title>
        <authorList>
            <person name="Patten C.L."/>
            <person name="Jeong H."/>
        </authorList>
    </citation>
    <scope>NUCLEOTIDE SEQUENCE [LARGE SCALE GENOMIC DNA]</scope>
    <source>
        <strain evidence="11 12">GR12-2</strain>
    </source>
</reference>
<feature type="domain" description="ABC transporter" evidence="10">
    <location>
        <begin position="273"/>
        <end position="512"/>
    </location>
</feature>
<dbReference type="GO" id="GO:0015833">
    <property type="term" value="P:peptide transport"/>
    <property type="evidence" value="ECO:0007669"/>
    <property type="project" value="InterPro"/>
</dbReference>
<dbReference type="InterPro" id="IPR027417">
    <property type="entry name" value="P-loop_NTPase"/>
</dbReference>
<evidence type="ECO:0000256" key="2">
    <source>
        <dbReference type="ARBA" id="ARBA00005417"/>
    </source>
</evidence>
<keyword evidence="5" id="KW-0997">Cell inner membrane</keyword>
<keyword evidence="4" id="KW-1003">Cell membrane</keyword>
<evidence type="ECO:0000256" key="1">
    <source>
        <dbReference type="ARBA" id="ARBA00004417"/>
    </source>
</evidence>
<dbReference type="FunFam" id="3.40.50.300:FF:002585">
    <property type="entry name" value="Glutathione import ATP-binding protein GsiA"/>
    <property type="match status" value="1"/>
</dbReference>